<comment type="subcellular location">
    <subcellularLocation>
        <location evidence="5">Cytoplasm</location>
    </subcellularLocation>
</comment>
<evidence type="ECO:0000256" key="2">
    <source>
        <dbReference type="ARBA" id="ARBA00022490"/>
    </source>
</evidence>
<keyword evidence="4" id="KW-0012">Acyltransferase</keyword>
<evidence type="ECO:0000313" key="7">
    <source>
        <dbReference type="EMBL" id="GLI56368.1"/>
    </source>
</evidence>
<evidence type="ECO:0000256" key="5">
    <source>
        <dbReference type="RuleBase" id="RU363094"/>
    </source>
</evidence>
<comment type="caution">
    <text evidence="7">The sequence shown here is derived from an EMBL/GenBank/DDBJ whole genome shotgun (WGS) entry which is preliminary data.</text>
</comment>
<comment type="function">
    <text evidence="5">Acetylates the N-terminal alanine of ribosomal protein bS18.</text>
</comment>
<dbReference type="AlphaFoldDB" id="A0A9W6GL50"/>
<protein>
    <recommendedName>
        <fullName evidence="5">[Ribosomal protein bS18]-alanine N-acetyltransferase</fullName>
        <ecNumber evidence="5">2.3.1.266</ecNumber>
    </recommendedName>
</protein>
<keyword evidence="3" id="KW-0808">Transferase</keyword>
<evidence type="ECO:0000256" key="1">
    <source>
        <dbReference type="ARBA" id="ARBA00005395"/>
    </source>
</evidence>
<dbReference type="InterPro" id="IPR006464">
    <property type="entry name" value="AcTrfase_RimI/Ard1"/>
</dbReference>
<organism evidence="7 8">
    <name type="scientific">Propionigenium maris DSM 9537</name>
    <dbReference type="NCBI Taxonomy" id="1123000"/>
    <lineage>
        <taxon>Bacteria</taxon>
        <taxon>Fusobacteriati</taxon>
        <taxon>Fusobacteriota</taxon>
        <taxon>Fusobacteriia</taxon>
        <taxon>Fusobacteriales</taxon>
        <taxon>Fusobacteriaceae</taxon>
        <taxon>Propionigenium</taxon>
    </lineage>
</organism>
<keyword evidence="8" id="KW-1185">Reference proteome</keyword>
<dbReference type="InterPro" id="IPR050680">
    <property type="entry name" value="YpeA/RimI_acetyltransf"/>
</dbReference>
<dbReference type="EC" id="2.3.1.266" evidence="5"/>
<dbReference type="GO" id="GO:0008999">
    <property type="term" value="F:protein-N-terminal-alanine acetyltransferase activity"/>
    <property type="evidence" value="ECO:0007669"/>
    <property type="project" value="UniProtKB-EC"/>
</dbReference>
<dbReference type="EMBL" id="BSDY01000008">
    <property type="protein sequence ID" value="GLI56368.1"/>
    <property type="molecule type" value="Genomic_DNA"/>
</dbReference>
<reference evidence="7" key="1">
    <citation type="submission" date="2022-12" db="EMBL/GenBank/DDBJ databases">
        <title>Reference genome sequencing for broad-spectrum identification of bacterial and archaeal isolates by mass spectrometry.</title>
        <authorList>
            <person name="Sekiguchi Y."/>
            <person name="Tourlousse D.M."/>
        </authorList>
    </citation>
    <scope>NUCLEOTIDE SEQUENCE</scope>
    <source>
        <strain evidence="7">10succ1</strain>
    </source>
</reference>
<dbReference type="PROSITE" id="PS51186">
    <property type="entry name" value="GNAT"/>
    <property type="match status" value="1"/>
</dbReference>
<dbReference type="GO" id="GO:0005737">
    <property type="term" value="C:cytoplasm"/>
    <property type="evidence" value="ECO:0007669"/>
    <property type="project" value="UniProtKB-SubCell"/>
</dbReference>
<accession>A0A9W6GL50</accession>
<dbReference type="PANTHER" id="PTHR43420:SF44">
    <property type="entry name" value="ACETYLTRANSFERASE YPEA"/>
    <property type="match status" value="1"/>
</dbReference>
<comment type="similarity">
    <text evidence="1 5">Belongs to the acetyltransferase family. RimI subfamily.</text>
</comment>
<dbReference type="SUPFAM" id="SSF55729">
    <property type="entry name" value="Acyl-CoA N-acyltransferases (Nat)"/>
    <property type="match status" value="1"/>
</dbReference>
<keyword evidence="2 5" id="KW-0963">Cytoplasm</keyword>
<gene>
    <name evidence="7" type="ORF">PM10SUCC1_18820</name>
</gene>
<dbReference type="CDD" id="cd04301">
    <property type="entry name" value="NAT_SF"/>
    <property type="match status" value="1"/>
</dbReference>
<name>A0A9W6GL50_9FUSO</name>
<evidence type="ECO:0000256" key="4">
    <source>
        <dbReference type="ARBA" id="ARBA00023315"/>
    </source>
</evidence>
<evidence type="ECO:0000256" key="3">
    <source>
        <dbReference type="ARBA" id="ARBA00022679"/>
    </source>
</evidence>
<dbReference type="PANTHER" id="PTHR43420">
    <property type="entry name" value="ACETYLTRANSFERASE"/>
    <property type="match status" value="1"/>
</dbReference>
<feature type="domain" description="N-acetyltransferase" evidence="6">
    <location>
        <begin position="5"/>
        <end position="145"/>
    </location>
</feature>
<comment type="catalytic activity">
    <reaction evidence="5">
        <text>N-terminal L-alanyl-[ribosomal protein bS18] + acetyl-CoA = N-terminal N(alpha)-acetyl-L-alanyl-[ribosomal protein bS18] + CoA + H(+)</text>
        <dbReference type="Rhea" id="RHEA:43756"/>
        <dbReference type="Rhea" id="RHEA-COMP:10676"/>
        <dbReference type="Rhea" id="RHEA-COMP:10677"/>
        <dbReference type="ChEBI" id="CHEBI:15378"/>
        <dbReference type="ChEBI" id="CHEBI:57287"/>
        <dbReference type="ChEBI" id="CHEBI:57288"/>
        <dbReference type="ChEBI" id="CHEBI:64718"/>
        <dbReference type="ChEBI" id="CHEBI:83683"/>
        <dbReference type="EC" id="2.3.1.266"/>
    </reaction>
</comment>
<dbReference type="Pfam" id="PF00583">
    <property type="entry name" value="Acetyltransf_1"/>
    <property type="match status" value="1"/>
</dbReference>
<dbReference type="InterPro" id="IPR016181">
    <property type="entry name" value="Acyl_CoA_acyltransferase"/>
</dbReference>
<evidence type="ECO:0000259" key="6">
    <source>
        <dbReference type="PROSITE" id="PS51186"/>
    </source>
</evidence>
<proteinExistence type="inferred from homology"/>
<dbReference type="Proteomes" id="UP001144471">
    <property type="component" value="Unassembled WGS sequence"/>
</dbReference>
<dbReference type="InterPro" id="IPR000182">
    <property type="entry name" value="GNAT_dom"/>
</dbReference>
<dbReference type="Gene3D" id="3.40.630.30">
    <property type="match status" value="1"/>
</dbReference>
<evidence type="ECO:0000313" key="8">
    <source>
        <dbReference type="Proteomes" id="UP001144471"/>
    </source>
</evidence>
<dbReference type="RefSeq" id="WP_281835488.1">
    <property type="nucleotide sequence ID" value="NZ_BSDY01000008.1"/>
</dbReference>
<sequence>MDKRVNVRGIALGELNLVKKLEKRCFSTNYFNEKEIEEMYRNDRYSFWGVWYGGTLAGYLITYDSVDIHEIIKVGVDDEYRGRGLGGKLIEKSFESMETDLMLEVRESNKSAIRLYEKLGFRKIGLRRGYYRDTGEDALILVLGK</sequence>
<dbReference type="NCBIfam" id="TIGR01575">
    <property type="entry name" value="rimI"/>
    <property type="match status" value="1"/>
</dbReference>